<sequence length="101" mass="11624">MKNIPEPESSFLEVTAIYRGKIFRILCDVYDFVGCESSDCALELFDLYLQRYVDTPEKTVVAIENIRGGKVFVYKVNNEVLCLCIHRAEVDCENICRGYTK</sequence>
<organism evidence="2">
    <name type="scientific">Ignisphaera aggregans</name>
    <dbReference type="NCBI Taxonomy" id="334771"/>
    <lineage>
        <taxon>Archaea</taxon>
        <taxon>Thermoproteota</taxon>
        <taxon>Thermoprotei</taxon>
        <taxon>Desulfurococcales</taxon>
        <taxon>Desulfurococcaceae</taxon>
        <taxon>Ignisphaera</taxon>
    </lineage>
</organism>
<protein>
    <submittedName>
        <fullName evidence="2">Uncharacterized protein</fullName>
    </submittedName>
</protein>
<comment type="caution">
    <text evidence="2">The sequence shown here is derived from an EMBL/GenBank/DDBJ whole genome shotgun (WGS) entry which is preliminary data.</text>
</comment>
<evidence type="ECO:0000313" key="2">
    <source>
        <dbReference type="EMBL" id="HGQ63965.1"/>
    </source>
</evidence>
<name>A0A7C4NK39_9CREN</name>
<accession>A0A7C4NK39</accession>
<evidence type="ECO:0000313" key="1">
    <source>
        <dbReference type="EMBL" id="HGQ35632.1"/>
    </source>
</evidence>
<dbReference type="AlphaFoldDB" id="A0A7C4NK39"/>
<dbReference type="EMBL" id="DTCK01000016">
    <property type="protein sequence ID" value="HGQ35632.1"/>
    <property type="molecule type" value="Genomic_DNA"/>
</dbReference>
<proteinExistence type="predicted"/>
<reference evidence="2" key="1">
    <citation type="journal article" date="2020" name="mSystems">
        <title>Genome- and Community-Level Interaction Insights into Carbon Utilization and Element Cycling Functions of Hydrothermarchaeota in Hydrothermal Sediment.</title>
        <authorList>
            <person name="Zhou Z."/>
            <person name="Liu Y."/>
            <person name="Xu W."/>
            <person name="Pan J."/>
            <person name="Luo Z.H."/>
            <person name="Li M."/>
        </authorList>
    </citation>
    <scope>NUCLEOTIDE SEQUENCE [LARGE SCALE GENOMIC DNA]</scope>
    <source>
        <strain evidence="2">SpSt-637</strain>
        <strain evidence="1">SpSt-667</strain>
    </source>
</reference>
<gene>
    <name evidence="2" type="ORF">ENU08_01820</name>
    <name evidence="1" type="ORF">ENU41_03020</name>
</gene>
<dbReference type="EMBL" id="DTBD01000012">
    <property type="protein sequence ID" value="HGQ63965.1"/>
    <property type="molecule type" value="Genomic_DNA"/>
</dbReference>